<name>A0ABX7SAJ1_9BACT</name>
<gene>
    <name evidence="3" type="ORF">JYK00_06435</name>
</gene>
<accession>A0ABX7SAJ1</accession>
<dbReference type="Pfam" id="PF09851">
    <property type="entry name" value="SHOCT"/>
    <property type="match status" value="1"/>
</dbReference>
<feature type="transmembrane region" description="Helical" evidence="1">
    <location>
        <begin position="12"/>
        <end position="37"/>
    </location>
</feature>
<keyword evidence="1" id="KW-1133">Transmembrane helix</keyword>
<keyword evidence="1" id="KW-0812">Transmembrane</keyword>
<proteinExistence type="predicted"/>
<evidence type="ECO:0000313" key="3">
    <source>
        <dbReference type="EMBL" id="QTA38935.1"/>
    </source>
</evidence>
<dbReference type="InterPro" id="IPR018649">
    <property type="entry name" value="SHOCT"/>
</dbReference>
<keyword evidence="4" id="KW-1185">Reference proteome</keyword>
<evidence type="ECO:0000313" key="4">
    <source>
        <dbReference type="Proteomes" id="UP000671862"/>
    </source>
</evidence>
<evidence type="ECO:0000256" key="1">
    <source>
        <dbReference type="SAM" id="Phobius"/>
    </source>
</evidence>
<reference evidence="3 4" key="1">
    <citation type="submission" date="2021-03" db="EMBL/GenBank/DDBJ databases">
        <title>Thermosipho ferrireducens sp.nov., an anaerobic thermophilic iron-reducing bacterium isolated from a deep-sea hydrothermal sulfide deposits.</title>
        <authorList>
            <person name="Zeng X."/>
            <person name="Chen Y."/>
            <person name="Shao Z."/>
        </authorList>
    </citation>
    <scope>NUCLEOTIDE SEQUENCE [LARGE SCALE GENOMIC DNA]</scope>
    <source>
        <strain evidence="3 4">JL129W03</strain>
    </source>
</reference>
<feature type="domain" description="SHOCT" evidence="2">
    <location>
        <begin position="56"/>
        <end position="82"/>
    </location>
</feature>
<keyword evidence="1" id="KW-0472">Membrane</keyword>
<dbReference type="Proteomes" id="UP000671862">
    <property type="component" value="Chromosome"/>
</dbReference>
<evidence type="ECO:0000259" key="2">
    <source>
        <dbReference type="Pfam" id="PF09851"/>
    </source>
</evidence>
<dbReference type="EMBL" id="CP071446">
    <property type="protein sequence ID" value="QTA38935.1"/>
    <property type="molecule type" value="Genomic_DNA"/>
</dbReference>
<organism evidence="3 4">
    <name type="scientific">Thermosipho ferrireducens</name>
    <dbReference type="NCBI Taxonomy" id="2571116"/>
    <lineage>
        <taxon>Bacteria</taxon>
        <taxon>Thermotogati</taxon>
        <taxon>Thermotogota</taxon>
        <taxon>Thermotogae</taxon>
        <taxon>Thermotogales</taxon>
        <taxon>Fervidobacteriaceae</taxon>
        <taxon>Thermosipho</taxon>
    </lineage>
</organism>
<protein>
    <submittedName>
        <fullName evidence="3">SHOCT domain-containing protein</fullName>
    </submittedName>
</protein>
<sequence>MHWFWWGYGPFSGFGLFSFLLSLGFIVLIGFVIYFVVKSAYKSSKNSKSFKSDSEEALRILNEKFAKGEISEEEYKRKKEIIMKDF</sequence>